<dbReference type="InterPro" id="IPR011545">
    <property type="entry name" value="DEAD/DEAH_box_helicase_dom"/>
</dbReference>
<reference evidence="14" key="1">
    <citation type="submission" date="2016-11" db="UniProtKB">
        <authorList>
            <consortium name="WormBaseParasite"/>
        </authorList>
    </citation>
    <scope>IDENTIFICATION</scope>
</reference>
<proteinExistence type="predicted"/>
<feature type="short sequence motif" description="Q motif" evidence="6">
    <location>
        <begin position="380"/>
        <end position="408"/>
    </location>
</feature>
<dbReference type="Pfam" id="PF00271">
    <property type="entry name" value="Helicase_C"/>
    <property type="match status" value="1"/>
</dbReference>
<evidence type="ECO:0000259" key="10">
    <source>
        <dbReference type="PROSITE" id="PS51195"/>
    </source>
</evidence>
<gene>
    <name evidence="11" type="ORF">BXYJ_LOCUS11121</name>
</gene>
<dbReference type="GO" id="GO:0043186">
    <property type="term" value="C:P granule"/>
    <property type="evidence" value="ECO:0007669"/>
    <property type="project" value="UniProtKB-ARBA"/>
</dbReference>
<dbReference type="Pfam" id="PF00270">
    <property type="entry name" value="DEAD"/>
    <property type="match status" value="1"/>
</dbReference>
<dbReference type="WBParaSite" id="BXY_0727500.1">
    <property type="protein sequence ID" value="BXY_0727500.1"/>
    <property type="gene ID" value="BXY_0727500"/>
</dbReference>
<dbReference type="PRINTS" id="PR01228">
    <property type="entry name" value="EGGSHELL"/>
</dbReference>
<dbReference type="SMR" id="A0A1I7S2P5"/>
<dbReference type="Proteomes" id="UP000659654">
    <property type="component" value="Unassembled WGS sequence"/>
</dbReference>
<dbReference type="GO" id="GO:0005524">
    <property type="term" value="F:ATP binding"/>
    <property type="evidence" value="ECO:0007669"/>
    <property type="project" value="UniProtKB-KW"/>
</dbReference>
<feature type="compositionally biased region" description="Gly residues" evidence="7">
    <location>
        <begin position="300"/>
        <end position="312"/>
    </location>
</feature>
<name>A0A1I7S2P5_BURXY</name>
<evidence type="ECO:0000313" key="13">
    <source>
        <dbReference type="Proteomes" id="UP000659654"/>
    </source>
</evidence>
<dbReference type="PROSITE" id="PS51192">
    <property type="entry name" value="HELICASE_ATP_BIND_1"/>
    <property type="match status" value="1"/>
</dbReference>
<evidence type="ECO:0000256" key="6">
    <source>
        <dbReference type="PROSITE-ProRule" id="PRU00552"/>
    </source>
</evidence>
<dbReference type="AlphaFoldDB" id="A0A1I7S2P5"/>
<keyword evidence="4" id="KW-0347">Helicase</keyword>
<feature type="region of interest" description="Disordered" evidence="7">
    <location>
        <begin position="1"/>
        <end position="85"/>
    </location>
</feature>
<dbReference type="PROSITE" id="PS00039">
    <property type="entry name" value="DEAD_ATP_HELICASE"/>
    <property type="match status" value="1"/>
</dbReference>
<evidence type="ECO:0000256" key="4">
    <source>
        <dbReference type="ARBA" id="ARBA00022806"/>
    </source>
</evidence>
<reference evidence="11" key="2">
    <citation type="submission" date="2020-09" db="EMBL/GenBank/DDBJ databases">
        <authorList>
            <person name="Kikuchi T."/>
        </authorList>
    </citation>
    <scope>NUCLEOTIDE SEQUENCE</scope>
    <source>
        <strain evidence="11">Ka4C1</strain>
    </source>
</reference>
<dbReference type="EC" id="3.6.4.13" evidence="1"/>
<sequence>MGFGDNETGFGGGEGGFGSGGGGSGFGSGGGGGGFGSGEGNTGMRGGFGGRRGGGSSGFGASKTNDNFGGGNQGGSGGGFGAKEGGSGGFGGGGFGAKEGGSGGGGFGAKEGGSGGFGGGGFGAKEGGSGGFGAKEGGSGGFGGGGFGGNEGGSGGFGGNEGGSRGGRGGFGGGRGGGGFGGNEGGSRGGGRGGFGGGRGGGGGGFGGPKNDDGGFGSGGGGGGFGSGGGGGGFGARGGSGFGGGSRGGKSGDGGGFGANKGGFGGGDADDNTGGGFGKSEGGFGKSEGFERRPRRNDGDGFGGAPEGGFGGKGEHRERGEHRGEHGDRTDKPEAYVPKAREVDEIFKEDELVTELYEKLATTDEEVNIENWKGEPIKVENWTDLKMNEKILENVKHAGYVKPRKIQAYTIPIIASGVDVKAQAETGSGKSAAFLIPIIENIIKEKENQEKEGTTKRQTHQPYAIIIEPTRELAIQLYEQGRKLSNGTGVRVVKCYGQYHFKENAQEILEGSDIVVGSPGRLLHFLEEGIIDPEFLKVLVLDEADRILDDQFGELVKKMGEVPNFPPKDKRQTLLYSATFPEEVEKFATDFLRENYVKVQNKARLSANARVHQEFISCEKPLKKGRVLELLHEIQKNARTENPDAPLPRTLIFVEMKRDADLISLFLCMNEFKATTVNGDRPQKLREQALQEFKGDNTRIMVATDVMARGLDIKDLDVVINMDMPQDAVTYIHRIGRTGRITQGRAFSLFDPTDKRDIELSQHLITLLKGDGNEVPEFIEKASENAGRGDDFFPEPPIDDAFGGADFGAPPAAAGFGKPSGEANFGGNEGGFGSGGTRTFDAKAGGGFGGGF</sequence>
<evidence type="ECO:0000259" key="9">
    <source>
        <dbReference type="PROSITE" id="PS51194"/>
    </source>
</evidence>
<keyword evidence="13" id="KW-1185">Reference proteome</keyword>
<feature type="compositionally biased region" description="Gly residues" evidence="7">
    <location>
        <begin position="1"/>
        <end position="58"/>
    </location>
</feature>
<evidence type="ECO:0000256" key="1">
    <source>
        <dbReference type="ARBA" id="ARBA00012552"/>
    </source>
</evidence>
<dbReference type="SMART" id="SM00490">
    <property type="entry name" value="HELICc"/>
    <property type="match status" value="1"/>
</dbReference>
<keyword evidence="3" id="KW-0378">Hydrolase</keyword>
<feature type="domain" description="Helicase C-terminal" evidence="9">
    <location>
        <begin position="626"/>
        <end position="783"/>
    </location>
</feature>
<dbReference type="Proteomes" id="UP000095284">
    <property type="component" value="Unplaced"/>
</dbReference>
<dbReference type="InterPro" id="IPR027417">
    <property type="entry name" value="P-loop_NTPase"/>
</dbReference>
<feature type="compositionally biased region" description="Basic and acidic residues" evidence="7">
    <location>
        <begin position="288"/>
        <end position="299"/>
    </location>
</feature>
<evidence type="ECO:0000313" key="12">
    <source>
        <dbReference type="Proteomes" id="UP000095284"/>
    </source>
</evidence>
<dbReference type="InterPro" id="IPR000629">
    <property type="entry name" value="RNA-helicase_DEAD-box_CS"/>
</dbReference>
<evidence type="ECO:0000256" key="5">
    <source>
        <dbReference type="ARBA" id="ARBA00022840"/>
    </source>
</evidence>
<keyword evidence="5" id="KW-0067">ATP-binding</keyword>
<protein>
    <recommendedName>
        <fullName evidence="1">RNA helicase</fullName>
        <ecNumber evidence="1">3.6.4.13</ecNumber>
    </recommendedName>
</protein>
<keyword evidence="2" id="KW-0547">Nucleotide-binding</keyword>
<dbReference type="PANTHER" id="PTHR47958">
    <property type="entry name" value="ATP-DEPENDENT RNA HELICASE DBP3"/>
    <property type="match status" value="1"/>
</dbReference>
<dbReference type="InterPro" id="IPR001650">
    <property type="entry name" value="Helicase_C-like"/>
</dbReference>
<dbReference type="eggNOG" id="KOG0335">
    <property type="taxonomic scope" value="Eukaryota"/>
</dbReference>
<dbReference type="CDD" id="cd18787">
    <property type="entry name" value="SF2_C_DEAD"/>
    <property type="match status" value="1"/>
</dbReference>
<dbReference type="OrthoDB" id="5871318at2759"/>
<dbReference type="InterPro" id="IPR014014">
    <property type="entry name" value="RNA_helicase_DEAD_Q_motif"/>
</dbReference>
<feature type="compositionally biased region" description="Basic and acidic residues" evidence="7">
    <location>
        <begin position="313"/>
        <end position="336"/>
    </location>
</feature>
<dbReference type="SMART" id="SM00487">
    <property type="entry name" value="DEXDc"/>
    <property type="match status" value="1"/>
</dbReference>
<feature type="compositionally biased region" description="Gly residues" evidence="7">
    <location>
        <begin position="142"/>
        <end position="286"/>
    </location>
</feature>
<feature type="compositionally biased region" description="Gly residues" evidence="7">
    <location>
        <begin position="68"/>
        <end position="85"/>
    </location>
</feature>
<dbReference type="GO" id="GO:0003724">
    <property type="term" value="F:RNA helicase activity"/>
    <property type="evidence" value="ECO:0007669"/>
    <property type="project" value="UniProtKB-EC"/>
</dbReference>
<evidence type="ECO:0000256" key="7">
    <source>
        <dbReference type="SAM" id="MobiDB-lite"/>
    </source>
</evidence>
<dbReference type="EMBL" id="CAJFCV020000005">
    <property type="protein sequence ID" value="CAG9121761.1"/>
    <property type="molecule type" value="Genomic_DNA"/>
</dbReference>
<evidence type="ECO:0000256" key="3">
    <source>
        <dbReference type="ARBA" id="ARBA00022801"/>
    </source>
</evidence>
<evidence type="ECO:0000259" key="8">
    <source>
        <dbReference type="PROSITE" id="PS51192"/>
    </source>
</evidence>
<dbReference type="PROSITE" id="PS51194">
    <property type="entry name" value="HELICASE_CTER"/>
    <property type="match status" value="1"/>
</dbReference>
<dbReference type="PROSITE" id="PS51195">
    <property type="entry name" value="Q_MOTIF"/>
    <property type="match status" value="1"/>
</dbReference>
<accession>A0A1I7S2P5</accession>
<dbReference type="EMBL" id="CAJFDI010000005">
    <property type="protein sequence ID" value="CAD5230718.1"/>
    <property type="molecule type" value="Genomic_DNA"/>
</dbReference>
<feature type="region of interest" description="Disordered" evidence="7">
    <location>
        <begin position="142"/>
        <end position="336"/>
    </location>
</feature>
<evidence type="ECO:0000313" key="14">
    <source>
        <dbReference type="WBParaSite" id="BXY_0727500.1"/>
    </source>
</evidence>
<dbReference type="InterPro" id="IPR014001">
    <property type="entry name" value="Helicase_ATP-bd"/>
</dbReference>
<dbReference type="Gene3D" id="3.40.50.300">
    <property type="entry name" value="P-loop containing nucleotide triphosphate hydrolases"/>
    <property type="match status" value="2"/>
</dbReference>
<feature type="domain" description="DEAD-box RNA helicase Q" evidence="10">
    <location>
        <begin position="380"/>
        <end position="408"/>
    </location>
</feature>
<organism evidence="12 14">
    <name type="scientific">Bursaphelenchus xylophilus</name>
    <name type="common">Pinewood nematode worm</name>
    <name type="synonym">Aphelenchoides xylophilus</name>
    <dbReference type="NCBI Taxonomy" id="6326"/>
    <lineage>
        <taxon>Eukaryota</taxon>
        <taxon>Metazoa</taxon>
        <taxon>Ecdysozoa</taxon>
        <taxon>Nematoda</taxon>
        <taxon>Chromadorea</taxon>
        <taxon>Rhabditida</taxon>
        <taxon>Tylenchina</taxon>
        <taxon>Tylenchomorpha</taxon>
        <taxon>Aphelenchoidea</taxon>
        <taxon>Aphelenchoididae</taxon>
        <taxon>Bursaphelenchus</taxon>
    </lineage>
</organism>
<evidence type="ECO:0000256" key="2">
    <source>
        <dbReference type="ARBA" id="ARBA00022741"/>
    </source>
</evidence>
<dbReference type="GO" id="GO:0016787">
    <property type="term" value="F:hydrolase activity"/>
    <property type="evidence" value="ECO:0007669"/>
    <property type="project" value="UniProtKB-KW"/>
</dbReference>
<dbReference type="SUPFAM" id="SSF52540">
    <property type="entry name" value="P-loop containing nucleoside triphosphate hydrolases"/>
    <property type="match status" value="1"/>
</dbReference>
<dbReference type="GO" id="GO:0003676">
    <property type="term" value="F:nucleic acid binding"/>
    <property type="evidence" value="ECO:0007669"/>
    <property type="project" value="InterPro"/>
</dbReference>
<feature type="domain" description="Helicase ATP-binding" evidence="8">
    <location>
        <begin position="411"/>
        <end position="598"/>
    </location>
</feature>
<evidence type="ECO:0000313" key="11">
    <source>
        <dbReference type="EMBL" id="CAD5230718.1"/>
    </source>
</evidence>
<dbReference type="Proteomes" id="UP000582659">
    <property type="component" value="Unassembled WGS sequence"/>
</dbReference>